<dbReference type="Pfam" id="PF24883">
    <property type="entry name" value="NPHP3_N"/>
    <property type="match status" value="1"/>
</dbReference>
<dbReference type="InterPro" id="IPR027417">
    <property type="entry name" value="P-loop_NTPase"/>
</dbReference>
<proteinExistence type="predicted"/>
<dbReference type="InterPro" id="IPR056884">
    <property type="entry name" value="NPHP3-like_N"/>
</dbReference>
<accession>A0A5C3LXH9</accession>
<keyword evidence="1" id="KW-0677">Repeat</keyword>
<feature type="domain" description="Nephrocystin 3-like N-terminal" evidence="2">
    <location>
        <begin position="73"/>
        <end position="231"/>
    </location>
</feature>
<dbReference type="OrthoDB" id="5967843at2759"/>
<dbReference type="SUPFAM" id="SSF52540">
    <property type="entry name" value="P-loop containing nucleoside triphosphate hydrolases"/>
    <property type="match status" value="1"/>
</dbReference>
<dbReference type="STRING" id="68775.A0A5C3LXH9"/>
<evidence type="ECO:0000259" key="2">
    <source>
        <dbReference type="Pfam" id="PF24883"/>
    </source>
</evidence>
<evidence type="ECO:0000313" key="4">
    <source>
        <dbReference type="Proteomes" id="UP000308652"/>
    </source>
</evidence>
<name>A0A5C3LXH9_9AGAR</name>
<sequence length="449" mass="50885">MPSHIEHIQESHRLNISGCTFIDVGRDYNVYHNSPLTGMTLFSTFVSVDAIHDSAELSSHPKCAPTEMVIEMITTWAATDNVVPFLWLSGPPESGKSAICQTLCRHFSETKRLAASYFFSRHKSGRNSLDMLVPTLAHQLCLRIPEMKTHIQKLLSDDDKIFEKSMEYQFYKMIVEGFSTFKHQVDAHKYIAVIDGLDECTGDMAWTNILQLFVNAVLEHQLPILFIISSRPECAITEYFDAAPLCHRSLRAVLSDIDSEHGHMSEIFRGPPIYIAKRQQTLNVAFPCPLPSSLRYARPVAVPHNSHLIPGRATRRRSESDLDNLQITPSKAPKTYTRSLSSGLSFWPSDLAPYTSSSSYGLYSTSTSSSWKAQVTFPQTRGTRESFRFNEYNFEFHSNQSNIVFPEARRTGEVSPQSEGNFELDKHQPTYQGFLFFSEEPDSILDPTY</sequence>
<dbReference type="PANTHER" id="PTHR10039">
    <property type="entry name" value="AMELOGENIN"/>
    <property type="match status" value="1"/>
</dbReference>
<dbReference type="AlphaFoldDB" id="A0A5C3LXH9"/>
<evidence type="ECO:0000256" key="1">
    <source>
        <dbReference type="ARBA" id="ARBA00022737"/>
    </source>
</evidence>
<reference evidence="3 4" key="1">
    <citation type="journal article" date="2019" name="Nat. Ecol. Evol.">
        <title>Megaphylogeny resolves global patterns of mushroom evolution.</title>
        <authorList>
            <person name="Varga T."/>
            <person name="Krizsan K."/>
            <person name="Foldi C."/>
            <person name="Dima B."/>
            <person name="Sanchez-Garcia M."/>
            <person name="Sanchez-Ramirez S."/>
            <person name="Szollosi G.J."/>
            <person name="Szarkandi J.G."/>
            <person name="Papp V."/>
            <person name="Albert L."/>
            <person name="Andreopoulos W."/>
            <person name="Angelini C."/>
            <person name="Antonin V."/>
            <person name="Barry K.W."/>
            <person name="Bougher N.L."/>
            <person name="Buchanan P."/>
            <person name="Buyck B."/>
            <person name="Bense V."/>
            <person name="Catcheside P."/>
            <person name="Chovatia M."/>
            <person name="Cooper J."/>
            <person name="Damon W."/>
            <person name="Desjardin D."/>
            <person name="Finy P."/>
            <person name="Geml J."/>
            <person name="Haridas S."/>
            <person name="Hughes K."/>
            <person name="Justo A."/>
            <person name="Karasinski D."/>
            <person name="Kautmanova I."/>
            <person name="Kiss B."/>
            <person name="Kocsube S."/>
            <person name="Kotiranta H."/>
            <person name="LaButti K.M."/>
            <person name="Lechner B.E."/>
            <person name="Liimatainen K."/>
            <person name="Lipzen A."/>
            <person name="Lukacs Z."/>
            <person name="Mihaltcheva S."/>
            <person name="Morgado L.N."/>
            <person name="Niskanen T."/>
            <person name="Noordeloos M.E."/>
            <person name="Ohm R.A."/>
            <person name="Ortiz-Santana B."/>
            <person name="Ovrebo C."/>
            <person name="Racz N."/>
            <person name="Riley R."/>
            <person name="Savchenko A."/>
            <person name="Shiryaev A."/>
            <person name="Soop K."/>
            <person name="Spirin V."/>
            <person name="Szebenyi C."/>
            <person name="Tomsovsky M."/>
            <person name="Tulloss R.E."/>
            <person name="Uehling J."/>
            <person name="Grigoriev I.V."/>
            <person name="Vagvolgyi C."/>
            <person name="Papp T."/>
            <person name="Martin F.M."/>
            <person name="Miettinen O."/>
            <person name="Hibbett D.S."/>
            <person name="Nagy L.G."/>
        </authorList>
    </citation>
    <scope>NUCLEOTIDE SEQUENCE [LARGE SCALE GENOMIC DNA]</scope>
    <source>
        <strain evidence="3 4">CBS 166.37</strain>
    </source>
</reference>
<evidence type="ECO:0000313" key="3">
    <source>
        <dbReference type="EMBL" id="TFK37844.1"/>
    </source>
</evidence>
<dbReference type="Gene3D" id="3.40.50.300">
    <property type="entry name" value="P-loop containing nucleotide triphosphate hydrolases"/>
    <property type="match status" value="1"/>
</dbReference>
<protein>
    <recommendedName>
        <fullName evidence="2">Nephrocystin 3-like N-terminal domain-containing protein</fullName>
    </recommendedName>
</protein>
<organism evidence="3 4">
    <name type="scientific">Crucibulum laeve</name>
    <dbReference type="NCBI Taxonomy" id="68775"/>
    <lineage>
        <taxon>Eukaryota</taxon>
        <taxon>Fungi</taxon>
        <taxon>Dikarya</taxon>
        <taxon>Basidiomycota</taxon>
        <taxon>Agaricomycotina</taxon>
        <taxon>Agaricomycetes</taxon>
        <taxon>Agaricomycetidae</taxon>
        <taxon>Agaricales</taxon>
        <taxon>Agaricineae</taxon>
        <taxon>Nidulariaceae</taxon>
        <taxon>Crucibulum</taxon>
    </lineage>
</organism>
<dbReference type="PANTHER" id="PTHR10039:SF14">
    <property type="entry name" value="NACHT DOMAIN-CONTAINING PROTEIN"/>
    <property type="match status" value="1"/>
</dbReference>
<dbReference type="EMBL" id="ML213606">
    <property type="protein sequence ID" value="TFK37844.1"/>
    <property type="molecule type" value="Genomic_DNA"/>
</dbReference>
<dbReference type="Proteomes" id="UP000308652">
    <property type="component" value="Unassembled WGS sequence"/>
</dbReference>
<gene>
    <name evidence="3" type="ORF">BDQ12DRAFT_749669</name>
</gene>
<keyword evidence="4" id="KW-1185">Reference proteome</keyword>